<name>A0ABS6MQ70_9GAMM</name>
<evidence type="ECO:0000313" key="9">
    <source>
        <dbReference type="Proteomes" id="UP000704611"/>
    </source>
</evidence>
<evidence type="ECO:0000256" key="4">
    <source>
        <dbReference type="ARBA" id="ARBA00023239"/>
    </source>
</evidence>
<dbReference type="InterPro" id="IPR006233">
    <property type="entry name" value="Cys_b_lyase_bac"/>
</dbReference>
<keyword evidence="4 8" id="KW-0456">Lyase</keyword>
<dbReference type="EC" id="4.4.1.8" evidence="8"/>
<proteinExistence type="inferred from homology"/>
<dbReference type="InterPro" id="IPR054542">
    <property type="entry name" value="Cys_met_metab_PP"/>
</dbReference>
<dbReference type="PANTHER" id="PTHR43500">
    <property type="entry name" value="CYSTATHIONINE BETA-LYASE-RELATED"/>
    <property type="match status" value="1"/>
</dbReference>
<dbReference type="PROSITE" id="PS00868">
    <property type="entry name" value="CYS_MET_METAB_PP"/>
    <property type="match status" value="1"/>
</dbReference>
<evidence type="ECO:0000256" key="7">
    <source>
        <dbReference type="RuleBase" id="RU362118"/>
    </source>
</evidence>
<comment type="cofactor">
    <cofactor evidence="1 7">
        <name>pyridoxal 5'-phosphate</name>
        <dbReference type="ChEBI" id="CHEBI:597326"/>
    </cofactor>
</comment>
<comment type="pathway">
    <text evidence="5">Amino-acid biosynthesis; L-methionine biosynthesis via de novo pathway; L-homocysteine from L-cystathionine: step 1/1.</text>
</comment>
<dbReference type="Proteomes" id="UP000704611">
    <property type="component" value="Unassembled WGS sequence"/>
</dbReference>
<comment type="caution">
    <text evidence="8">The sequence shown here is derived from an EMBL/GenBank/DDBJ whole genome shotgun (WGS) entry which is preliminary data.</text>
</comment>
<evidence type="ECO:0000256" key="1">
    <source>
        <dbReference type="ARBA" id="ARBA00001933"/>
    </source>
</evidence>
<sequence>MHKNTKLINVGRAKKYTGYAVNPPLVRASTIVFDTFSELKQATLQRGNRVPFYGRRGTDTHFALQEAICELEGGAGCALYPCGAAAVSGALLAFLQSGDHLLMVDSVYEPTRALCDKLLKGYGVETTYYDPQIGSAIASLIKANTKVIFLESPGSLSFDMQDIPAICAVAQQHNIVTILDNTWASPILCQPFQLGVDISIQAATKYIVGHSDVMLGTASANEKHWPKLREHSYLMGYCASADDAYTALRGLRTLAVRMQQHEQSALTVANWLQQRPEVETVLHPALPSHPGHAIFKRDFCGSNGLFSFVLKQGSQRQVEAFIEGMHHFKMGFSWGGYESLVTATMQLQKLRTASKWPYSGPLIRLHIGLEHVDDLLADLTAAFKRFKQAGSE</sequence>
<dbReference type="CDD" id="cd00614">
    <property type="entry name" value="CGS_like"/>
    <property type="match status" value="1"/>
</dbReference>
<keyword evidence="9" id="KW-1185">Reference proteome</keyword>
<dbReference type="NCBIfam" id="NF006538">
    <property type="entry name" value="PRK09028.1"/>
    <property type="match status" value="1"/>
</dbReference>
<gene>
    <name evidence="8" type="ORF">KQY15_17860</name>
</gene>
<protein>
    <submittedName>
        <fullName evidence="8">Cystathionine beta-lyase</fullName>
        <ecNumber evidence="8">4.4.1.8</ecNumber>
    </submittedName>
</protein>
<dbReference type="EMBL" id="JAHRID010000010">
    <property type="protein sequence ID" value="MBV2130968.1"/>
    <property type="molecule type" value="Genomic_DNA"/>
</dbReference>
<evidence type="ECO:0000313" key="8">
    <source>
        <dbReference type="EMBL" id="MBV2130968.1"/>
    </source>
</evidence>
<organism evidence="8 9">
    <name type="scientific">Arsukibacterium indicum</name>
    <dbReference type="NCBI Taxonomy" id="2848612"/>
    <lineage>
        <taxon>Bacteria</taxon>
        <taxon>Pseudomonadati</taxon>
        <taxon>Pseudomonadota</taxon>
        <taxon>Gammaproteobacteria</taxon>
        <taxon>Chromatiales</taxon>
        <taxon>Chromatiaceae</taxon>
        <taxon>Arsukibacterium</taxon>
    </lineage>
</organism>
<evidence type="ECO:0000256" key="6">
    <source>
        <dbReference type="ARBA" id="ARBA00047625"/>
    </source>
</evidence>
<keyword evidence="3 7" id="KW-0663">Pyridoxal phosphate</keyword>
<dbReference type="PANTHER" id="PTHR43500:SF1">
    <property type="entry name" value="CYSTATHIONINE BETA-LYASE-RELATED"/>
    <property type="match status" value="1"/>
</dbReference>
<dbReference type="GO" id="GO:0016829">
    <property type="term" value="F:lyase activity"/>
    <property type="evidence" value="ECO:0007669"/>
    <property type="project" value="UniProtKB-KW"/>
</dbReference>
<comment type="similarity">
    <text evidence="2 7">Belongs to the trans-sulfuration enzymes family.</text>
</comment>
<accession>A0ABS6MQ70</accession>
<dbReference type="PIRSF" id="PIRSF001434">
    <property type="entry name" value="CGS"/>
    <property type="match status" value="1"/>
</dbReference>
<dbReference type="Pfam" id="PF01053">
    <property type="entry name" value="Cys_Met_Meta_PP"/>
    <property type="match status" value="1"/>
</dbReference>
<evidence type="ECO:0000256" key="2">
    <source>
        <dbReference type="ARBA" id="ARBA00009077"/>
    </source>
</evidence>
<dbReference type="InterPro" id="IPR000277">
    <property type="entry name" value="Cys/Met-Metab_PyrdxlP-dep_enz"/>
</dbReference>
<dbReference type="NCBIfam" id="TIGR01324">
    <property type="entry name" value="cysta_beta_ly_B"/>
    <property type="match status" value="1"/>
</dbReference>
<evidence type="ECO:0000256" key="3">
    <source>
        <dbReference type="ARBA" id="ARBA00022898"/>
    </source>
</evidence>
<evidence type="ECO:0000256" key="5">
    <source>
        <dbReference type="ARBA" id="ARBA00046315"/>
    </source>
</evidence>
<dbReference type="RefSeq" id="WP_217671277.1">
    <property type="nucleotide sequence ID" value="NZ_JAHRID010000010.1"/>
</dbReference>
<comment type="catalytic activity">
    <reaction evidence="6">
        <text>an S-substituted L-cysteine + H2O = a thiol + pyruvate + NH4(+)</text>
        <dbReference type="Rhea" id="RHEA:18121"/>
        <dbReference type="ChEBI" id="CHEBI:15361"/>
        <dbReference type="ChEBI" id="CHEBI:15377"/>
        <dbReference type="ChEBI" id="CHEBI:28938"/>
        <dbReference type="ChEBI" id="CHEBI:29256"/>
        <dbReference type="ChEBI" id="CHEBI:58717"/>
        <dbReference type="EC" id="4.4.1.13"/>
    </reaction>
</comment>
<reference evidence="8 9" key="1">
    <citation type="submission" date="2021-06" db="EMBL/GenBank/DDBJ databases">
        <title>Rheinheimera indica sp. nov., isolated from deep-sea sediment.</title>
        <authorList>
            <person name="Wang Z."/>
            <person name="Zhang X.-Y."/>
        </authorList>
    </citation>
    <scope>NUCLEOTIDE SEQUENCE [LARGE SCALE GENOMIC DNA]</scope>
    <source>
        <strain evidence="8 9">SM2107</strain>
    </source>
</reference>